<name>A0A2N6QTV3_9BACT</name>
<comment type="caution">
    <text evidence="1">The sequence shown here is derived from an EMBL/GenBank/DDBJ whole genome shotgun (WGS) entry which is preliminary data.</text>
</comment>
<dbReference type="Proteomes" id="UP000235564">
    <property type="component" value="Unassembled WGS sequence"/>
</dbReference>
<proteinExistence type="predicted"/>
<protein>
    <submittedName>
        <fullName evidence="1">Uncharacterized protein</fullName>
    </submittedName>
</protein>
<dbReference type="EMBL" id="PNGJ01000001">
    <property type="protein sequence ID" value="PMC25439.1"/>
    <property type="molecule type" value="Genomic_DNA"/>
</dbReference>
<evidence type="ECO:0000313" key="1">
    <source>
        <dbReference type="EMBL" id="PMC25439.1"/>
    </source>
</evidence>
<accession>A0A2N6QTV3</accession>
<gene>
    <name evidence="1" type="ORF">CJ231_01185</name>
</gene>
<reference evidence="1 2" key="1">
    <citation type="submission" date="2017-09" db="EMBL/GenBank/DDBJ databases">
        <title>Bacterial strain isolated from the female urinary microbiota.</title>
        <authorList>
            <person name="Thomas-White K."/>
            <person name="Kumar N."/>
            <person name="Forster S."/>
            <person name="Putonti C."/>
            <person name="Lawley T."/>
            <person name="Wolfe A.J."/>
        </authorList>
    </citation>
    <scope>NUCLEOTIDE SEQUENCE [LARGE SCALE GENOMIC DNA]</scope>
    <source>
        <strain evidence="1 2">UMB0536</strain>
    </source>
</reference>
<organism evidence="1 2">
    <name type="scientific">Hoylesella buccalis</name>
    <dbReference type="NCBI Taxonomy" id="28127"/>
    <lineage>
        <taxon>Bacteria</taxon>
        <taxon>Pseudomonadati</taxon>
        <taxon>Bacteroidota</taxon>
        <taxon>Bacteroidia</taxon>
        <taxon>Bacteroidales</taxon>
        <taxon>Prevotellaceae</taxon>
        <taxon>Hoylesella</taxon>
    </lineage>
</organism>
<dbReference type="AlphaFoldDB" id="A0A2N6QTV3"/>
<evidence type="ECO:0000313" key="2">
    <source>
        <dbReference type="Proteomes" id="UP000235564"/>
    </source>
</evidence>
<sequence>MAKIYDSIESSNLFWWYYSLNFNMFNLKEYMIFSFRLTYDINKSLIELSLSLEEDMNKKKNILVVNNKTRGIVESYVYKKKLSKPIIDEIDKVLARHYGFTEEELDFIINYDIKYRMGDELNE</sequence>